<feature type="chain" id="PRO_5002517045" description="Lipoprotein" evidence="1">
    <location>
        <begin position="23"/>
        <end position="196"/>
    </location>
</feature>
<dbReference type="AlphaFoldDB" id="A0A0F7JKU9"/>
<gene>
    <name evidence="2" type="ORF">SY84_03005</name>
</gene>
<evidence type="ECO:0000313" key="3">
    <source>
        <dbReference type="Proteomes" id="UP000034024"/>
    </source>
</evidence>
<protein>
    <recommendedName>
        <fullName evidence="4">Lipoprotein</fullName>
    </recommendedName>
</protein>
<name>A0A0F7JKU9_9DEIO</name>
<evidence type="ECO:0008006" key="4">
    <source>
        <dbReference type="Google" id="ProtNLM"/>
    </source>
</evidence>
<proteinExistence type="predicted"/>
<dbReference type="OrthoDB" id="66439at2"/>
<dbReference type="PROSITE" id="PS51257">
    <property type="entry name" value="PROKAR_LIPOPROTEIN"/>
    <property type="match status" value="1"/>
</dbReference>
<organism evidence="2 3">
    <name type="scientific">Deinococcus soli</name>
    <name type="common">ex Cha et al. 2016</name>
    <dbReference type="NCBI Taxonomy" id="1309411"/>
    <lineage>
        <taxon>Bacteria</taxon>
        <taxon>Thermotogati</taxon>
        <taxon>Deinococcota</taxon>
        <taxon>Deinococci</taxon>
        <taxon>Deinococcales</taxon>
        <taxon>Deinococcaceae</taxon>
        <taxon>Deinococcus</taxon>
    </lineage>
</organism>
<dbReference type="RefSeq" id="WP_046842767.1">
    <property type="nucleotide sequence ID" value="NZ_CP011389.1"/>
</dbReference>
<dbReference type="PATRIC" id="fig|1309411.5.peg.626"/>
<evidence type="ECO:0000313" key="2">
    <source>
        <dbReference type="EMBL" id="AKH16192.1"/>
    </source>
</evidence>
<keyword evidence="3" id="KW-1185">Reference proteome</keyword>
<reference evidence="2 3" key="1">
    <citation type="submission" date="2015-01" db="EMBL/GenBank/DDBJ databases">
        <title>Deinococcus soli/N5/whole genome sequencing.</title>
        <authorList>
            <person name="Kim M.K."/>
            <person name="Srinivasan S."/>
            <person name="Lee J.-J."/>
        </authorList>
    </citation>
    <scope>NUCLEOTIDE SEQUENCE [LARGE SCALE GENOMIC DNA]</scope>
    <source>
        <strain evidence="2 3">N5</strain>
    </source>
</reference>
<dbReference type="EMBL" id="CP011389">
    <property type="protein sequence ID" value="AKH16192.1"/>
    <property type="molecule type" value="Genomic_DNA"/>
</dbReference>
<dbReference type="KEGG" id="dch:SY84_03005"/>
<evidence type="ECO:0000256" key="1">
    <source>
        <dbReference type="SAM" id="SignalP"/>
    </source>
</evidence>
<accession>A0A0F7JKU9</accession>
<sequence>MKKLMLAAAGLTGILASCGSYGSAPDGSGNARVVDITTEYTLQGSSPAQYVGCDAVSNPTDPSRATSTQVVVKFATGGSVTQVDVTLKGTTNSDYDETQTFTVGDLSKDSSGNYQAVFDFKSATNDFLPASIIVEPNDPVRTPRAVTASNLAGSFYADLKVYTSTGSSFMISSVNLSKVNVYRNCTLAGTAQPLTK</sequence>
<keyword evidence="1" id="KW-0732">Signal</keyword>
<dbReference type="Proteomes" id="UP000034024">
    <property type="component" value="Chromosome"/>
</dbReference>
<feature type="signal peptide" evidence="1">
    <location>
        <begin position="1"/>
        <end position="22"/>
    </location>
</feature>